<dbReference type="Gene3D" id="2.30.30.140">
    <property type="match status" value="1"/>
</dbReference>
<proteinExistence type="predicted"/>
<name>E4XFB4_OIKDI</name>
<keyword evidence="9" id="KW-1185">Reference proteome</keyword>
<dbReference type="AlphaFoldDB" id="E4XFB4"/>
<evidence type="ECO:0000256" key="5">
    <source>
        <dbReference type="ARBA" id="ARBA00023242"/>
    </source>
</evidence>
<keyword evidence="4" id="KW-0804">Transcription</keyword>
<evidence type="ECO:0000256" key="1">
    <source>
        <dbReference type="ARBA" id="ARBA00004123"/>
    </source>
</evidence>
<dbReference type="Pfam" id="PF05712">
    <property type="entry name" value="MRG"/>
    <property type="match status" value="1"/>
</dbReference>
<dbReference type="Pfam" id="PF11717">
    <property type="entry name" value="Tudor-knot"/>
    <property type="match status" value="1"/>
</dbReference>
<dbReference type="InterPro" id="IPR025995">
    <property type="entry name" value="Tudor-knot"/>
</dbReference>
<dbReference type="GO" id="GO:0006325">
    <property type="term" value="P:chromatin organization"/>
    <property type="evidence" value="ECO:0007669"/>
    <property type="project" value="UniProtKB-KW"/>
</dbReference>
<dbReference type="Gene3D" id="1.10.274.30">
    <property type="entry name" value="MRG domain"/>
    <property type="match status" value="1"/>
</dbReference>
<dbReference type="InterPro" id="IPR008676">
    <property type="entry name" value="MRG"/>
</dbReference>
<gene>
    <name evidence="8" type="ORF">GSOID_T00009655001</name>
</gene>
<keyword evidence="2" id="KW-0156">Chromatin regulator</keyword>
<keyword evidence="3" id="KW-0805">Transcription regulation</keyword>
<dbReference type="InterPro" id="IPR038217">
    <property type="entry name" value="MRG_C_sf"/>
</dbReference>
<dbReference type="PANTHER" id="PTHR10880">
    <property type="entry name" value="MORTALITY FACTOR 4-LIKE PROTEIN"/>
    <property type="match status" value="1"/>
</dbReference>
<dbReference type="SUPFAM" id="SSF54160">
    <property type="entry name" value="Chromo domain-like"/>
    <property type="match status" value="1"/>
</dbReference>
<dbReference type="PANTHER" id="PTHR10880:SF48">
    <property type="entry name" value="MORTALITY FACTOR 4 LIKE 2"/>
    <property type="match status" value="1"/>
</dbReference>
<evidence type="ECO:0000256" key="2">
    <source>
        <dbReference type="ARBA" id="ARBA00022853"/>
    </source>
</evidence>
<dbReference type="GO" id="GO:0005634">
    <property type="term" value="C:nucleus"/>
    <property type="evidence" value="ECO:0007669"/>
    <property type="project" value="UniProtKB-SubCell"/>
</dbReference>
<evidence type="ECO:0000259" key="7">
    <source>
        <dbReference type="Pfam" id="PF11717"/>
    </source>
</evidence>
<dbReference type="InterPro" id="IPR016197">
    <property type="entry name" value="Chromo-like_dom_sf"/>
</dbReference>
<evidence type="ECO:0000259" key="6">
    <source>
        <dbReference type="Pfam" id="PF05712"/>
    </source>
</evidence>
<evidence type="ECO:0000313" key="9">
    <source>
        <dbReference type="Proteomes" id="UP000001307"/>
    </source>
</evidence>
<dbReference type="OrthoDB" id="124855at2759"/>
<organism evidence="8">
    <name type="scientific">Oikopleura dioica</name>
    <name type="common">Tunicate</name>
    <dbReference type="NCBI Taxonomy" id="34765"/>
    <lineage>
        <taxon>Eukaryota</taxon>
        <taxon>Metazoa</taxon>
        <taxon>Chordata</taxon>
        <taxon>Tunicata</taxon>
        <taxon>Appendicularia</taxon>
        <taxon>Copelata</taxon>
        <taxon>Oikopleuridae</taxon>
        <taxon>Oikopleura</taxon>
    </lineage>
</organism>
<dbReference type="InParanoid" id="E4XFB4"/>
<dbReference type="InterPro" id="IPR026541">
    <property type="entry name" value="MRG_dom"/>
</dbReference>
<comment type="subcellular location">
    <subcellularLocation>
        <location evidence="1">Nucleus</location>
    </subcellularLocation>
</comment>
<accession>E4XFB4</accession>
<feature type="domain" description="Tudor-knot" evidence="7">
    <location>
        <begin position="51"/>
        <end position="96"/>
    </location>
</feature>
<sequence length="340" mass="40014">MSDEEFTLDDNYEMDCRRLSDPVPSLVERIGGHKRQATEAAVKDILKPRFQKGESLKCLDGEEVYAAKCLEIDHDGNQWSYLIHYNGWSKTYDEWMFDDDARLNPMKIQSALLRQGSEHTGPLPEARRLEKIKSSDRKPREKRKNKTTKAKQVAKVYFTTEYERRFRLQINFPHELARILLDDQEFIIRHRKLISLPHQLTVEDILLNFKRTFSIENETIDGMISFFNTLVGCKLLYKFERPAFADYLSKFRTTSENGLNYPASAARPVRVFGFIHLVRYIAYLNEEMCELPADYDTIKKSVDILQKLADYLVDELESMFSVQDYENTPPEYHRRAQVIW</sequence>
<protein>
    <submittedName>
        <fullName evidence="8">Uncharacterized protein</fullName>
    </submittedName>
</protein>
<evidence type="ECO:0000256" key="3">
    <source>
        <dbReference type="ARBA" id="ARBA00023015"/>
    </source>
</evidence>
<dbReference type="Proteomes" id="UP000001307">
    <property type="component" value="Unassembled WGS sequence"/>
</dbReference>
<feature type="domain" description="MRG" evidence="6">
    <location>
        <begin position="159"/>
        <end position="327"/>
    </location>
</feature>
<evidence type="ECO:0000256" key="4">
    <source>
        <dbReference type="ARBA" id="ARBA00023163"/>
    </source>
</evidence>
<dbReference type="GO" id="GO:0035267">
    <property type="term" value="C:NuA4 histone acetyltransferase complex"/>
    <property type="evidence" value="ECO:0007669"/>
    <property type="project" value="TreeGrafter"/>
</dbReference>
<dbReference type="EMBL" id="FN653044">
    <property type="protein sequence ID" value="CBY24302.1"/>
    <property type="molecule type" value="Genomic_DNA"/>
</dbReference>
<dbReference type="GO" id="GO:0006355">
    <property type="term" value="P:regulation of DNA-templated transcription"/>
    <property type="evidence" value="ECO:0007669"/>
    <property type="project" value="InterPro"/>
</dbReference>
<keyword evidence="5" id="KW-0539">Nucleus</keyword>
<reference evidence="8" key="1">
    <citation type="journal article" date="2010" name="Science">
        <title>Plasticity of animal genome architecture unmasked by rapid evolution of a pelagic tunicate.</title>
        <authorList>
            <person name="Denoeud F."/>
            <person name="Henriet S."/>
            <person name="Mungpakdee S."/>
            <person name="Aury J.M."/>
            <person name="Da Silva C."/>
            <person name="Brinkmann H."/>
            <person name="Mikhaleva J."/>
            <person name="Olsen L.C."/>
            <person name="Jubin C."/>
            <person name="Canestro C."/>
            <person name="Bouquet J.M."/>
            <person name="Danks G."/>
            <person name="Poulain J."/>
            <person name="Campsteijn C."/>
            <person name="Adamski M."/>
            <person name="Cross I."/>
            <person name="Yadetie F."/>
            <person name="Muffato M."/>
            <person name="Louis A."/>
            <person name="Butcher S."/>
            <person name="Tsagkogeorga G."/>
            <person name="Konrad A."/>
            <person name="Singh S."/>
            <person name="Jensen M.F."/>
            <person name="Cong E.H."/>
            <person name="Eikeseth-Otteraa H."/>
            <person name="Noel B."/>
            <person name="Anthouard V."/>
            <person name="Porcel B.M."/>
            <person name="Kachouri-Lafond R."/>
            <person name="Nishino A."/>
            <person name="Ugolini M."/>
            <person name="Chourrout P."/>
            <person name="Nishida H."/>
            <person name="Aasland R."/>
            <person name="Huzurbazar S."/>
            <person name="Westhof E."/>
            <person name="Delsuc F."/>
            <person name="Lehrach H."/>
            <person name="Reinhardt R."/>
            <person name="Weissenbach J."/>
            <person name="Roy S.W."/>
            <person name="Artiguenave F."/>
            <person name="Postlethwait J.H."/>
            <person name="Manak J.R."/>
            <person name="Thompson E.M."/>
            <person name="Jaillon O."/>
            <person name="Du Pasquier L."/>
            <person name="Boudinot P."/>
            <person name="Liberles D.A."/>
            <person name="Volff J.N."/>
            <person name="Philippe H."/>
            <person name="Lenhard B."/>
            <person name="Roest Crollius H."/>
            <person name="Wincker P."/>
            <person name="Chourrout D."/>
        </authorList>
    </citation>
    <scope>NUCLEOTIDE SEQUENCE [LARGE SCALE GENOMIC DNA]</scope>
</reference>
<dbReference type="PROSITE" id="PS51640">
    <property type="entry name" value="MRG"/>
    <property type="match status" value="1"/>
</dbReference>
<evidence type="ECO:0000313" key="8">
    <source>
        <dbReference type="EMBL" id="CBY24302.1"/>
    </source>
</evidence>